<sequence length="289" mass="32428">MNKKSVGALDVGRAKIKRAEYDDGLIRDNVRIDNKHMRELRVHERAKDVISRTFDKETQLFKQKQASQKARPTGLNSQGHKLRLSSTGSNHFSLGSPNATSNHWSSGSSPNGTLSPAISDSRSTGSKSPVTPWGDNRQFQYSPDLVIPPIQTNGQRSPDMPSGTEPPSLTKMKLGKTQDSSRLSIPHRQLSRNSISDETDSVSKNRIKSASRATYMDPFTGRVREETVFDFLSKPRNNYEVQKRKDIRVQLEKEFSHKKAEASKKVAARSSLKKKTIPISPFQKRDGRI</sequence>
<evidence type="ECO:0000256" key="1">
    <source>
        <dbReference type="SAM" id="MobiDB-lite"/>
    </source>
</evidence>
<dbReference type="EMBL" id="JAZGQO010000018">
    <property type="protein sequence ID" value="KAK6167980.1"/>
    <property type="molecule type" value="Genomic_DNA"/>
</dbReference>
<dbReference type="Proteomes" id="UP001347796">
    <property type="component" value="Unassembled WGS sequence"/>
</dbReference>
<reference evidence="2 3" key="1">
    <citation type="submission" date="2024-01" db="EMBL/GenBank/DDBJ databases">
        <title>The genome of the rayed Mediterranean limpet Patella caerulea (Linnaeus, 1758).</title>
        <authorList>
            <person name="Anh-Thu Weber A."/>
            <person name="Halstead-Nussloch G."/>
        </authorList>
    </citation>
    <scope>NUCLEOTIDE SEQUENCE [LARGE SCALE GENOMIC DNA]</scope>
    <source>
        <strain evidence="2">AATW-2023a</strain>
        <tissue evidence="2">Whole specimen</tissue>
    </source>
</reference>
<name>A0AAN8G8T8_PATCE</name>
<dbReference type="AlphaFoldDB" id="A0AAN8G8T8"/>
<evidence type="ECO:0000313" key="3">
    <source>
        <dbReference type="Proteomes" id="UP001347796"/>
    </source>
</evidence>
<feature type="compositionally biased region" description="Polar residues" evidence="1">
    <location>
        <begin position="60"/>
        <end position="129"/>
    </location>
</feature>
<organism evidence="2 3">
    <name type="scientific">Patella caerulea</name>
    <name type="common">Rayed Mediterranean limpet</name>
    <dbReference type="NCBI Taxonomy" id="87958"/>
    <lineage>
        <taxon>Eukaryota</taxon>
        <taxon>Metazoa</taxon>
        <taxon>Spiralia</taxon>
        <taxon>Lophotrochozoa</taxon>
        <taxon>Mollusca</taxon>
        <taxon>Gastropoda</taxon>
        <taxon>Patellogastropoda</taxon>
        <taxon>Patelloidea</taxon>
        <taxon>Patellidae</taxon>
        <taxon>Patella</taxon>
    </lineage>
</organism>
<protein>
    <submittedName>
        <fullName evidence="2">Uncharacterized protein</fullName>
    </submittedName>
</protein>
<feature type="region of interest" description="Disordered" evidence="1">
    <location>
        <begin position="59"/>
        <end position="203"/>
    </location>
</feature>
<comment type="caution">
    <text evidence="2">The sequence shown here is derived from an EMBL/GenBank/DDBJ whole genome shotgun (WGS) entry which is preliminary data.</text>
</comment>
<gene>
    <name evidence="2" type="ORF">SNE40_021894</name>
</gene>
<keyword evidence="3" id="KW-1185">Reference proteome</keyword>
<evidence type="ECO:0000313" key="2">
    <source>
        <dbReference type="EMBL" id="KAK6167980.1"/>
    </source>
</evidence>
<accession>A0AAN8G8T8</accession>
<proteinExistence type="predicted"/>